<reference evidence="1 2" key="1">
    <citation type="submission" date="2019-09" db="EMBL/GenBank/DDBJ databases">
        <title>Draft genome of the ectomycorrhizal ascomycete Sphaerosporella brunnea.</title>
        <authorList>
            <consortium name="DOE Joint Genome Institute"/>
            <person name="Benucci G.M."/>
            <person name="Marozzi G."/>
            <person name="Antonielli L."/>
            <person name="Sanchez S."/>
            <person name="Marco P."/>
            <person name="Wang X."/>
            <person name="Falini L.B."/>
            <person name="Barry K."/>
            <person name="Haridas S."/>
            <person name="Lipzen A."/>
            <person name="Labutti K."/>
            <person name="Grigoriev I.V."/>
            <person name="Murat C."/>
            <person name="Martin F."/>
            <person name="Albertini E."/>
            <person name="Donnini D."/>
            <person name="Bonito G."/>
        </authorList>
    </citation>
    <scope>NUCLEOTIDE SEQUENCE [LARGE SCALE GENOMIC DNA]</scope>
    <source>
        <strain evidence="1 2">Sb_GMNB300</strain>
    </source>
</reference>
<organism evidence="1 2">
    <name type="scientific">Sphaerosporella brunnea</name>
    <dbReference type="NCBI Taxonomy" id="1250544"/>
    <lineage>
        <taxon>Eukaryota</taxon>
        <taxon>Fungi</taxon>
        <taxon>Dikarya</taxon>
        <taxon>Ascomycota</taxon>
        <taxon>Pezizomycotina</taxon>
        <taxon>Pezizomycetes</taxon>
        <taxon>Pezizales</taxon>
        <taxon>Pyronemataceae</taxon>
        <taxon>Sphaerosporella</taxon>
    </lineage>
</organism>
<proteinExistence type="predicted"/>
<protein>
    <submittedName>
        <fullName evidence="1">Uncharacterized protein</fullName>
    </submittedName>
</protein>
<gene>
    <name evidence="1" type="ORF">FN846DRAFT_758948</name>
</gene>
<dbReference type="OrthoDB" id="5419268at2759"/>
<keyword evidence="2" id="KW-1185">Reference proteome</keyword>
<name>A0A5J5EJV3_9PEZI</name>
<comment type="caution">
    <text evidence="1">The sequence shown here is derived from an EMBL/GenBank/DDBJ whole genome shotgun (WGS) entry which is preliminary data.</text>
</comment>
<feature type="non-terminal residue" evidence="1">
    <location>
        <position position="1"/>
    </location>
</feature>
<sequence length="337" mass="38607">IWMRKSKTPFPPERQWLSESPEITQLWRKQFTKGKLHDKRKSRYPIVTARPNDQDWRRVVKSDEDIIVRDAESNEIVLLVMRNFCGDPEVLEWADGVVQTAVATKKSVRLDDPGKLALVGWTSGARSQPALMWAKNLLPAAAKELSLPEKLRQYDFNCSSVYALFWNMIRRRLPEEILADLKTFVEKIENAQVEKSTTMNENRTTAYWGIPLQQSGSGTTTKDKRFNGTQFFQFHQAELAPPQGIVSLNYARFCHCEINAHKWCVAWTTHRSHGAEHGGHFFVADYDFKVENATNTVFVWQGEKLHGASLPNVRPGELETNFRQCGLGFAMSHQLGK</sequence>
<dbReference type="AlphaFoldDB" id="A0A5J5EJV3"/>
<evidence type="ECO:0000313" key="2">
    <source>
        <dbReference type="Proteomes" id="UP000326924"/>
    </source>
</evidence>
<dbReference type="EMBL" id="VXIS01000272">
    <property type="protein sequence ID" value="KAA8895329.1"/>
    <property type="molecule type" value="Genomic_DNA"/>
</dbReference>
<feature type="non-terminal residue" evidence="1">
    <location>
        <position position="337"/>
    </location>
</feature>
<accession>A0A5J5EJV3</accession>
<dbReference type="InParanoid" id="A0A5J5EJV3"/>
<evidence type="ECO:0000313" key="1">
    <source>
        <dbReference type="EMBL" id="KAA8895329.1"/>
    </source>
</evidence>
<dbReference type="Proteomes" id="UP000326924">
    <property type="component" value="Unassembled WGS sequence"/>
</dbReference>